<protein>
    <submittedName>
        <fullName evidence="3">tRNA(Ile2) 2-agmatinylcytidine synthetase</fullName>
    </submittedName>
</protein>
<dbReference type="EMBL" id="CP006867">
    <property type="protein sequence ID" value="ALU12042.1"/>
    <property type="molecule type" value="Genomic_DNA"/>
</dbReference>
<organism evidence="3 4">
    <name type="scientific">Ignicoccus islandicus DSM 13165</name>
    <dbReference type="NCBI Taxonomy" id="940295"/>
    <lineage>
        <taxon>Archaea</taxon>
        <taxon>Thermoproteota</taxon>
        <taxon>Thermoprotei</taxon>
        <taxon>Desulfurococcales</taxon>
        <taxon>Desulfurococcaceae</taxon>
        <taxon>Ignicoccus</taxon>
    </lineage>
</organism>
<dbReference type="InterPro" id="IPR053870">
    <property type="entry name" value="TiaS-like_TCKD"/>
</dbReference>
<accession>A0A0U3DX11</accession>
<dbReference type="KEGG" id="iis:EYM_07450"/>
<name>A0A0U3DX11_9CREN</name>
<dbReference type="AlphaFoldDB" id="A0A0U3DX11"/>
<reference evidence="3 4" key="1">
    <citation type="submission" date="2013-11" db="EMBL/GenBank/DDBJ databases">
        <title>Comparative genomics of Ignicoccus.</title>
        <authorList>
            <person name="Podar M."/>
        </authorList>
    </citation>
    <scope>NUCLEOTIDE SEQUENCE [LARGE SCALE GENOMIC DNA]</scope>
    <source>
        <strain evidence="3 4">DSM 13165</strain>
    </source>
</reference>
<evidence type="ECO:0000259" key="1">
    <source>
        <dbReference type="Pfam" id="PF08489"/>
    </source>
</evidence>
<proteinExistence type="predicted"/>
<sequence>MTIVAIDGFDMPRAGCTTHVASLLILYLESRGFHLLDYPYLVRLNPSVPWKTRGNAAISFEISGDPSLIYEETVSFLKDYIREYNKKGAILVSSKRPSSKIYRMAIETVVHPDVIKEELNDDMLFYGNEGSLIGAAAAAATVRDLPNFELIAYRKSSRKPRKCSFAPFYDHLVLAFYPYVHESSSSVICPRGDDPVLYGLRGRNLPLLISLARIIDAEDVHFYTAFRTNQHSFKPSVAKDVYPYDFKTLDIEIDSSEIIEVGRDFIVKLNGKNVMIYEESGLRKFLLYLSKSRAKIKGRLSIIYKPHSISLAALEIEKAVAINYKSPRCPKCGGAMVSKGSRSLLRKCKKCGYEAMEPRKLQVEMDLDHQLIVPIEGRKLHLIGEYSGVPEEDFKGICKRLEVGCAISFY</sequence>
<dbReference type="Gene3D" id="2.40.50.1010">
    <property type="match status" value="1"/>
</dbReference>
<dbReference type="Pfam" id="PF22641">
    <property type="entry name" value="TiaS_TCKD"/>
    <property type="match status" value="1"/>
</dbReference>
<evidence type="ECO:0000313" key="3">
    <source>
        <dbReference type="EMBL" id="ALU12042.1"/>
    </source>
</evidence>
<dbReference type="Gene3D" id="3.30.70.2200">
    <property type="match status" value="1"/>
</dbReference>
<dbReference type="Pfam" id="PF08489">
    <property type="entry name" value="TiaS_FLD"/>
    <property type="match status" value="1"/>
</dbReference>
<dbReference type="RefSeq" id="WP_075050446.1">
    <property type="nucleotide sequence ID" value="NZ_CP006867.1"/>
</dbReference>
<dbReference type="Gene3D" id="3.90.600.20">
    <property type="match status" value="1"/>
</dbReference>
<gene>
    <name evidence="3" type="ORF">EYM_07450</name>
</gene>
<keyword evidence="4" id="KW-1185">Reference proteome</keyword>
<dbReference type="GeneID" id="30680862"/>
<evidence type="ECO:0000259" key="2">
    <source>
        <dbReference type="Pfam" id="PF22641"/>
    </source>
</evidence>
<dbReference type="PANTHER" id="PTHR40705:SF2">
    <property type="entry name" value="DUF1743 DOMAIN-CONTAINING PROTEIN"/>
    <property type="match status" value="1"/>
</dbReference>
<dbReference type="OrthoDB" id="39189at2157"/>
<feature type="domain" description="TiaS FLD" evidence="1">
    <location>
        <begin position="132"/>
        <end position="232"/>
    </location>
</feature>
<dbReference type="PANTHER" id="PTHR40705">
    <property type="entry name" value="TRNA(ILE2) 2-AGMATINYLCYTIDINE SYNTHETASE TIAS"/>
    <property type="match status" value="1"/>
</dbReference>
<evidence type="ECO:0000313" key="4">
    <source>
        <dbReference type="Proteomes" id="UP000060778"/>
    </source>
</evidence>
<dbReference type="STRING" id="940295.EYM_07450"/>
<dbReference type="InterPro" id="IPR013696">
    <property type="entry name" value="TiaS_FLD"/>
</dbReference>
<feature type="domain" description="TiaS-like TCKD" evidence="2">
    <location>
        <begin position="3"/>
        <end position="63"/>
    </location>
</feature>
<dbReference type="Proteomes" id="UP000060778">
    <property type="component" value="Chromosome"/>
</dbReference>